<protein>
    <submittedName>
        <fullName evidence="3">C2 domain</fullName>
    </submittedName>
</protein>
<keyword evidence="1" id="KW-0812">Transmembrane</keyword>
<feature type="transmembrane region" description="Helical" evidence="1">
    <location>
        <begin position="446"/>
        <end position="470"/>
    </location>
</feature>
<dbReference type="AlphaFoldDB" id="A0A0V0QIC8"/>
<dbReference type="Proteomes" id="UP000054937">
    <property type="component" value="Unassembled WGS sequence"/>
</dbReference>
<dbReference type="Gene3D" id="2.60.40.150">
    <property type="entry name" value="C2 domain"/>
    <property type="match status" value="1"/>
</dbReference>
<dbReference type="EMBL" id="LDAU01000163">
    <property type="protein sequence ID" value="KRX01832.1"/>
    <property type="molecule type" value="Genomic_DNA"/>
</dbReference>
<feature type="domain" description="C2" evidence="2">
    <location>
        <begin position="131"/>
        <end position="257"/>
    </location>
</feature>
<keyword evidence="4" id="KW-1185">Reference proteome</keyword>
<sequence>MIYSNFQNQQSVLPQVNILQVQNENYNKSLNLLNKFLFFNVQATDYLSQSQYKYILKVILGHEFDESILEQIFEQCLLNQKTQVLQNTNISQPQVRVQDFIEILLDAEKRLYQKAMHTQSAIQQYQIQKQQSEEIVRSTQNIQKNNFGIDQDSAVTVTVLEGIELYDEQGPNEVPFVQIQVGKNIQKTTGNVNISKIDGLNVFQWGQSLVFPVEMGSEEIYVDVFSFDTALNQNFVVGKFSIELKELQSQNQVDQEYTLYNNLGIVQNQKKLKLSIQYIFDKQLYNEQIYERISTYLEELNSDVIDFNSDLEIIKELYQAQIPANVNPYDVQIQLQEAREELEKEQTKHISQDIWIVYFLSLGFVGVALLKNLTFYGMLDLILSIFILKGFWLNYFDLVNLKSNMYCLVLGSIFDVLNLMIYNSGLWDEKDRVYLTQIQGSSSGQFVWSILMVWISLFYKIVLFLALNYVKYIYNRDQQYAFGYDVFSSEGIHNNPFIVRDMRYFDRMRQKKQQMKMMQQSQIIQGYYQKQQQALMVSQNAGYKNNNNINNSNINAQNQQNLQRSYQGSFY</sequence>
<feature type="transmembrane region" description="Helical" evidence="1">
    <location>
        <begin position="376"/>
        <end position="393"/>
    </location>
</feature>
<dbReference type="PROSITE" id="PS50004">
    <property type="entry name" value="C2"/>
    <property type="match status" value="1"/>
</dbReference>
<dbReference type="InterPro" id="IPR035892">
    <property type="entry name" value="C2_domain_sf"/>
</dbReference>
<dbReference type="SUPFAM" id="SSF49562">
    <property type="entry name" value="C2 domain (Calcium/lipid-binding domain, CaLB)"/>
    <property type="match status" value="1"/>
</dbReference>
<feature type="transmembrane region" description="Helical" evidence="1">
    <location>
        <begin position="354"/>
        <end position="370"/>
    </location>
</feature>
<evidence type="ECO:0000256" key="1">
    <source>
        <dbReference type="SAM" id="Phobius"/>
    </source>
</evidence>
<gene>
    <name evidence="3" type="ORF">PPERSA_00542</name>
</gene>
<dbReference type="OMA" id="LYAPFQN"/>
<evidence type="ECO:0000313" key="3">
    <source>
        <dbReference type="EMBL" id="KRX01832.1"/>
    </source>
</evidence>
<keyword evidence="1" id="KW-0472">Membrane</keyword>
<comment type="caution">
    <text evidence="3">The sequence shown here is derived from an EMBL/GenBank/DDBJ whole genome shotgun (WGS) entry which is preliminary data.</text>
</comment>
<dbReference type="InParanoid" id="A0A0V0QIC8"/>
<dbReference type="InterPro" id="IPR000008">
    <property type="entry name" value="C2_dom"/>
</dbReference>
<reference evidence="3 4" key="1">
    <citation type="journal article" date="2015" name="Sci. Rep.">
        <title>Genome of the facultative scuticociliatosis pathogen Pseudocohnilembus persalinus provides insight into its virulence through horizontal gene transfer.</title>
        <authorList>
            <person name="Xiong J."/>
            <person name="Wang G."/>
            <person name="Cheng J."/>
            <person name="Tian M."/>
            <person name="Pan X."/>
            <person name="Warren A."/>
            <person name="Jiang C."/>
            <person name="Yuan D."/>
            <person name="Miao W."/>
        </authorList>
    </citation>
    <scope>NUCLEOTIDE SEQUENCE [LARGE SCALE GENOMIC DNA]</scope>
    <source>
        <strain evidence="3">36N120E</strain>
    </source>
</reference>
<organism evidence="3 4">
    <name type="scientific">Pseudocohnilembus persalinus</name>
    <name type="common">Ciliate</name>
    <dbReference type="NCBI Taxonomy" id="266149"/>
    <lineage>
        <taxon>Eukaryota</taxon>
        <taxon>Sar</taxon>
        <taxon>Alveolata</taxon>
        <taxon>Ciliophora</taxon>
        <taxon>Intramacronucleata</taxon>
        <taxon>Oligohymenophorea</taxon>
        <taxon>Scuticociliatia</taxon>
        <taxon>Philasterida</taxon>
        <taxon>Pseudocohnilembidae</taxon>
        <taxon>Pseudocohnilembus</taxon>
    </lineage>
</organism>
<evidence type="ECO:0000313" key="4">
    <source>
        <dbReference type="Proteomes" id="UP000054937"/>
    </source>
</evidence>
<accession>A0A0V0QIC8</accession>
<feature type="transmembrane region" description="Helical" evidence="1">
    <location>
        <begin position="405"/>
        <end position="426"/>
    </location>
</feature>
<dbReference type="Pfam" id="PF00168">
    <property type="entry name" value="C2"/>
    <property type="match status" value="1"/>
</dbReference>
<name>A0A0V0QIC8_PSEPJ</name>
<dbReference type="OrthoDB" id="288940at2759"/>
<evidence type="ECO:0000259" key="2">
    <source>
        <dbReference type="PROSITE" id="PS50004"/>
    </source>
</evidence>
<proteinExistence type="predicted"/>
<keyword evidence="1" id="KW-1133">Transmembrane helix</keyword>